<dbReference type="InterPro" id="IPR042099">
    <property type="entry name" value="ANL_N_sf"/>
</dbReference>
<name>A0A835Z6E9_9STRA</name>
<dbReference type="OrthoDB" id="10253115at2759"/>
<dbReference type="Gene3D" id="3.40.50.12780">
    <property type="entry name" value="N-terminal domain of ligase-like"/>
    <property type="match status" value="1"/>
</dbReference>
<accession>A0A835Z6E9</accession>
<dbReference type="InterPro" id="IPR000873">
    <property type="entry name" value="AMP-dep_synth/lig_dom"/>
</dbReference>
<evidence type="ECO:0000259" key="1">
    <source>
        <dbReference type="Pfam" id="PF00501"/>
    </source>
</evidence>
<organism evidence="2 3">
    <name type="scientific">Tribonema minus</name>
    <dbReference type="NCBI Taxonomy" id="303371"/>
    <lineage>
        <taxon>Eukaryota</taxon>
        <taxon>Sar</taxon>
        <taxon>Stramenopiles</taxon>
        <taxon>Ochrophyta</taxon>
        <taxon>PX clade</taxon>
        <taxon>Xanthophyceae</taxon>
        <taxon>Tribonematales</taxon>
        <taxon>Tribonemataceae</taxon>
        <taxon>Tribonema</taxon>
    </lineage>
</organism>
<dbReference type="Pfam" id="PF00501">
    <property type="entry name" value="AMP-binding"/>
    <property type="match status" value="1"/>
</dbReference>
<reference evidence="2" key="1">
    <citation type="submission" date="2021-02" db="EMBL/GenBank/DDBJ databases">
        <title>First Annotated Genome of the Yellow-green Alga Tribonema minus.</title>
        <authorList>
            <person name="Mahan K.M."/>
        </authorList>
    </citation>
    <scope>NUCLEOTIDE SEQUENCE</scope>
    <source>
        <strain evidence="2">UTEX B ZZ1240</strain>
    </source>
</reference>
<evidence type="ECO:0000313" key="3">
    <source>
        <dbReference type="Proteomes" id="UP000664859"/>
    </source>
</evidence>
<protein>
    <recommendedName>
        <fullName evidence="1">AMP-dependent synthetase/ligase domain-containing protein</fullName>
    </recommendedName>
</protein>
<dbReference type="EMBL" id="JAFCMP010000101">
    <property type="protein sequence ID" value="KAG5186914.1"/>
    <property type="molecule type" value="Genomic_DNA"/>
</dbReference>
<dbReference type="SUPFAM" id="SSF56801">
    <property type="entry name" value="Acetyl-CoA synthetase-like"/>
    <property type="match status" value="1"/>
</dbReference>
<dbReference type="Proteomes" id="UP000664859">
    <property type="component" value="Unassembled WGS sequence"/>
</dbReference>
<dbReference type="AlphaFoldDB" id="A0A835Z6E9"/>
<keyword evidence="3" id="KW-1185">Reference proteome</keyword>
<proteinExistence type="predicted"/>
<sequence length="256" mass="28579">MLALGRIGRSRALGFVDGLLQQTRSASCVATVLNDLTEELPMKDTVRFTKHNRLWTRAELKLQSEALATGWYDLGCRTGDAVAIWLPDYAEKIACQLAAAIGGYKIVIVDPALDRVEHFDKVLFETGARIAVVTEKHNESLKKAIPEMEFYAANHDFSGRHFRSRRFTKLRFCSHTGFDLESGFLQFRNMLVYHMDISPIPQLQAAITDDSPLSVTYSEKNGEAVAGPTVSHKDVLAKESSWAVVASILNKEYVEV</sequence>
<gene>
    <name evidence="2" type="ORF">JKP88DRAFT_35573</name>
</gene>
<feature type="domain" description="AMP-dependent synthetase/ligase" evidence="1">
    <location>
        <begin position="46"/>
        <end position="141"/>
    </location>
</feature>
<comment type="caution">
    <text evidence="2">The sequence shown here is derived from an EMBL/GenBank/DDBJ whole genome shotgun (WGS) entry which is preliminary data.</text>
</comment>
<evidence type="ECO:0000313" key="2">
    <source>
        <dbReference type="EMBL" id="KAG5186914.1"/>
    </source>
</evidence>